<evidence type="ECO:0000313" key="2">
    <source>
        <dbReference type="Proteomes" id="UP001163056"/>
    </source>
</evidence>
<proteinExistence type="predicted"/>
<protein>
    <submittedName>
        <fullName evidence="1">Uncharacterized protein</fullName>
    </submittedName>
</protein>
<dbReference type="EMBL" id="JAREJI010000001">
    <property type="protein sequence ID" value="MDE8768007.1"/>
    <property type="molecule type" value="Genomic_DNA"/>
</dbReference>
<accession>A0AAJ1JBY0</accession>
<sequence length="207" mass="23724">MYLDKNSNMTNGFIKNENLSKVELSSCVNENDFTVNVHNLNFKLNESTSTVKSDVLASTGQEPSLFYIGQNDNGITSFALDYKYNDQVFIYLSTLNSDVYNLDEETITQMNFNIPNQFTSRGAGIGSHFNDVIQKYGHCGVIEQRSDSTAITYTYFDKSLVFTIKEDKVIDINYLTLPWAVYILIRINLHENTPLNFNFFILFFLCL</sequence>
<comment type="caution">
    <text evidence="1">The sequence shown here is derived from an EMBL/GenBank/DDBJ whole genome shotgun (WGS) entry which is preliminary data.</text>
</comment>
<dbReference type="AlphaFoldDB" id="A0AAJ1JBY0"/>
<name>A0AAJ1JBY0_PROST</name>
<organism evidence="1 2">
    <name type="scientific">Providencia stuartii</name>
    <dbReference type="NCBI Taxonomy" id="588"/>
    <lineage>
        <taxon>Bacteria</taxon>
        <taxon>Pseudomonadati</taxon>
        <taxon>Pseudomonadota</taxon>
        <taxon>Gammaproteobacteria</taxon>
        <taxon>Enterobacterales</taxon>
        <taxon>Morganellaceae</taxon>
        <taxon>Providencia</taxon>
    </lineage>
</organism>
<dbReference type="RefSeq" id="WP_088498635.1">
    <property type="nucleotide sequence ID" value="NZ_BMYH01000003.1"/>
</dbReference>
<dbReference type="Proteomes" id="UP001163056">
    <property type="component" value="Unassembled WGS sequence"/>
</dbReference>
<gene>
    <name evidence="1" type="ORF">PZS58_00390</name>
</gene>
<reference evidence="1 2" key="1">
    <citation type="submission" date="2023-03" db="EMBL/GenBank/DDBJ databases">
        <title>WGS of NDM-producing Providencia thailandensis from Ukrainian patients.</title>
        <authorList>
            <person name="Zabicka D."/>
            <person name="Izdebski R."/>
            <person name="Urbanowicz P."/>
            <person name="Biedrzycka M."/>
            <person name="Guzek A."/>
            <person name="Gniadkowski M."/>
        </authorList>
    </citation>
    <scope>NUCLEOTIDE SEQUENCE [LARGE SCALE GENOMIC DNA]</scope>
    <source>
        <strain evidence="1 2">8015-22</strain>
    </source>
</reference>
<evidence type="ECO:0000313" key="1">
    <source>
        <dbReference type="EMBL" id="MDE8768007.1"/>
    </source>
</evidence>